<gene>
    <name evidence="1" type="ORF">BDN72DRAFT_537019</name>
</gene>
<evidence type="ECO:0000313" key="1">
    <source>
        <dbReference type="EMBL" id="TFK60281.1"/>
    </source>
</evidence>
<evidence type="ECO:0000313" key="2">
    <source>
        <dbReference type="Proteomes" id="UP000308600"/>
    </source>
</evidence>
<accession>A0ACD3A425</accession>
<name>A0ACD3A425_9AGAR</name>
<dbReference type="EMBL" id="ML208798">
    <property type="protein sequence ID" value="TFK60281.1"/>
    <property type="molecule type" value="Genomic_DNA"/>
</dbReference>
<dbReference type="Proteomes" id="UP000308600">
    <property type="component" value="Unassembled WGS sequence"/>
</dbReference>
<organism evidence="1 2">
    <name type="scientific">Pluteus cervinus</name>
    <dbReference type="NCBI Taxonomy" id="181527"/>
    <lineage>
        <taxon>Eukaryota</taxon>
        <taxon>Fungi</taxon>
        <taxon>Dikarya</taxon>
        <taxon>Basidiomycota</taxon>
        <taxon>Agaricomycotina</taxon>
        <taxon>Agaricomycetes</taxon>
        <taxon>Agaricomycetidae</taxon>
        <taxon>Agaricales</taxon>
        <taxon>Pluteineae</taxon>
        <taxon>Pluteaceae</taxon>
        <taxon>Pluteus</taxon>
    </lineage>
</organism>
<protein>
    <submittedName>
        <fullName evidence="1">Uncharacterized protein</fullName>
    </submittedName>
</protein>
<sequence length="365" mass="41377">MSAYLPDELVVIIFNDLSSAEFYRLIHCDHRFYGLAIPLLYRSIRGLSVDKTTSLLASLCTHDHTPPLVQSLAIDWRKVSVKEHINPLTSFRVFVKGKLFGPRKMLSNRTSLLNSVLKRTINLTAFSLMVRASDNADMHAAKILDGCSLPLTSLTTSLSCDRALMTFLRTTPNLSTLNLTYGVDHRIFRNFALDSTHLPVLKGFGWTDSVPIDQVQHFIEGRPIDKINIVIQTRQLARMLDILALSQQSVTGAFFKFRDTPDDETFILIATRLPKLRKLKITIPLLPALEKMSEIADAFRKFRSLRYITLTIKQTDSTNLIDVLLPCIRTCFFLCTTLVHLEIPQAGTRMERRGDSVRLVRISSE</sequence>
<reference evidence="1 2" key="1">
    <citation type="journal article" date="2019" name="Nat. Ecol. Evol.">
        <title>Megaphylogeny resolves global patterns of mushroom evolution.</title>
        <authorList>
            <person name="Varga T."/>
            <person name="Krizsan K."/>
            <person name="Foldi C."/>
            <person name="Dima B."/>
            <person name="Sanchez-Garcia M."/>
            <person name="Sanchez-Ramirez S."/>
            <person name="Szollosi G.J."/>
            <person name="Szarkandi J.G."/>
            <person name="Papp V."/>
            <person name="Albert L."/>
            <person name="Andreopoulos W."/>
            <person name="Angelini C."/>
            <person name="Antonin V."/>
            <person name="Barry K.W."/>
            <person name="Bougher N.L."/>
            <person name="Buchanan P."/>
            <person name="Buyck B."/>
            <person name="Bense V."/>
            <person name="Catcheside P."/>
            <person name="Chovatia M."/>
            <person name="Cooper J."/>
            <person name="Damon W."/>
            <person name="Desjardin D."/>
            <person name="Finy P."/>
            <person name="Geml J."/>
            <person name="Haridas S."/>
            <person name="Hughes K."/>
            <person name="Justo A."/>
            <person name="Karasinski D."/>
            <person name="Kautmanova I."/>
            <person name="Kiss B."/>
            <person name="Kocsube S."/>
            <person name="Kotiranta H."/>
            <person name="LaButti K.M."/>
            <person name="Lechner B.E."/>
            <person name="Liimatainen K."/>
            <person name="Lipzen A."/>
            <person name="Lukacs Z."/>
            <person name="Mihaltcheva S."/>
            <person name="Morgado L.N."/>
            <person name="Niskanen T."/>
            <person name="Noordeloos M.E."/>
            <person name="Ohm R.A."/>
            <person name="Ortiz-Santana B."/>
            <person name="Ovrebo C."/>
            <person name="Racz N."/>
            <person name="Riley R."/>
            <person name="Savchenko A."/>
            <person name="Shiryaev A."/>
            <person name="Soop K."/>
            <person name="Spirin V."/>
            <person name="Szebenyi C."/>
            <person name="Tomsovsky M."/>
            <person name="Tulloss R.E."/>
            <person name="Uehling J."/>
            <person name="Grigoriev I.V."/>
            <person name="Vagvolgyi C."/>
            <person name="Papp T."/>
            <person name="Martin F.M."/>
            <person name="Miettinen O."/>
            <person name="Hibbett D.S."/>
            <person name="Nagy L.G."/>
        </authorList>
    </citation>
    <scope>NUCLEOTIDE SEQUENCE [LARGE SCALE GENOMIC DNA]</scope>
    <source>
        <strain evidence="1 2">NL-1719</strain>
    </source>
</reference>
<proteinExistence type="predicted"/>
<keyword evidence="2" id="KW-1185">Reference proteome</keyword>